<dbReference type="PROSITE" id="PS50240">
    <property type="entry name" value="TRYPSIN_DOM"/>
    <property type="match status" value="1"/>
</dbReference>
<keyword evidence="2" id="KW-0812">Transmembrane</keyword>
<dbReference type="STRING" id="1618478.UR68_C0017G0025"/>
<evidence type="ECO:0000256" key="1">
    <source>
        <dbReference type="ARBA" id="ARBA00023157"/>
    </source>
</evidence>
<keyword evidence="1" id="KW-1015">Disulfide bond</keyword>
<dbReference type="EMBL" id="LBQC01000017">
    <property type="protein sequence ID" value="KKP72349.1"/>
    <property type="molecule type" value="Genomic_DNA"/>
</dbReference>
<gene>
    <name evidence="4" type="ORF">UR68_C0017G0025</name>
</gene>
<keyword evidence="2" id="KW-0472">Membrane</keyword>
<dbReference type="InterPro" id="IPR009003">
    <property type="entry name" value="Peptidase_S1_PA"/>
</dbReference>
<dbReference type="PANTHER" id="PTHR24276:SF98">
    <property type="entry name" value="FI18310P1-RELATED"/>
    <property type="match status" value="1"/>
</dbReference>
<dbReference type="SUPFAM" id="SSF50494">
    <property type="entry name" value="Trypsin-like serine proteases"/>
    <property type="match status" value="1"/>
</dbReference>
<protein>
    <recommendedName>
        <fullName evidence="3">Peptidase S1 domain-containing protein</fullName>
    </recommendedName>
</protein>
<dbReference type="PANTHER" id="PTHR24276">
    <property type="entry name" value="POLYSERASE-RELATED"/>
    <property type="match status" value="1"/>
</dbReference>
<dbReference type="AlphaFoldDB" id="A0A0G0BS76"/>
<feature type="transmembrane region" description="Helical" evidence="2">
    <location>
        <begin position="14"/>
        <end position="34"/>
    </location>
</feature>
<evidence type="ECO:0000259" key="3">
    <source>
        <dbReference type="PROSITE" id="PS50240"/>
    </source>
</evidence>
<comment type="caution">
    <text evidence="4">The sequence shown here is derived from an EMBL/GenBank/DDBJ whole genome shotgun (WGS) entry which is preliminary data.</text>
</comment>
<dbReference type="InterPro" id="IPR050430">
    <property type="entry name" value="Peptidase_S1"/>
</dbReference>
<dbReference type="InterPro" id="IPR001254">
    <property type="entry name" value="Trypsin_dom"/>
</dbReference>
<name>A0A0G0BS76_9BACT</name>
<dbReference type="GO" id="GO:0006508">
    <property type="term" value="P:proteolysis"/>
    <property type="evidence" value="ECO:0007669"/>
    <property type="project" value="InterPro"/>
</dbReference>
<evidence type="ECO:0000313" key="4">
    <source>
        <dbReference type="EMBL" id="KKP72349.1"/>
    </source>
</evidence>
<dbReference type="Gene3D" id="2.40.10.10">
    <property type="entry name" value="Trypsin-like serine proteases"/>
    <property type="match status" value="1"/>
</dbReference>
<evidence type="ECO:0000256" key="2">
    <source>
        <dbReference type="SAM" id="Phobius"/>
    </source>
</evidence>
<reference evidence="4 5" key="1">
    <citation type="journal article" date="2015" name="Nature">
        <title>rRNA introns, odd ribosomes, and small enigmatic genomes across a large radiation of phyla.</title>
        <authorList>
            <person name="Brown C.T."/>
            <person name="Hug L.A."/>
            <person name="Thomas B.C."/>
            <person name="Sharon I."/>
            <person name="Castelle C.J."/>
            <person name="Singh A."/>
            <person name="Wilkins M.J."/>
            <person name="Williams K.H."/>
            <person name="Banfield J.F."/>
        </authorList>
    </citation>
    <scope>NUCLEOTIDE SEQUENCE [LARGE SCALE GENOMIC DNA]</scope>
</reference>
<dbReference type="GO" id="GO:0004252">
    <property type="term" value="F:serine-type endopeptidase activity"/>
    <property type="evidence" value="ECO:0007669"/>
    <property type="project" value="InterPro"/>
</dbReference>
<proteinExistence type="predicted"/>
<organism evidence="4 5">
    <name type="scientific">Candidatus Roizmanbacteria bacterium GW2011_GWA2_35_19</name>
    <dbReference type="NCBI Taxonomy" id="1618478"/>
    <lineage>
        <taxon>Bacteria</taxon>
        <taxon>Candidatus Roizmaniibacteriota</taxon>
    </lineage>
</organism>
<evidence type="ECO:0000313" key="5">
    <source>
        <dbReference type="Proteomes" id="UP000034457"/>
    </source>
</evidence>
<sequence length="159" mass="18160">MSKFVDKFCFSKQIFFAAILFITIFLFFIVAIKINSNQKTTITKAETVQPIIGGHPADPGEWPFMVYIQHNASFGISRVYCGGALISPKWIITARHCLTFDVEMKYKVSPYNLRVVLNLYKLSDNNNKKNVSLIFPKVKNTYLIEPQEIVKVISECKEG</sequence>
<feature type="domain" description="Peptidase S1" evidence="3">
    <location>
        <begin position="51"/>
        <end position="159"/>
    </location>
</feature>
<dbReference type="Pfam" id="PF00089">
    <property type="entry name" value="Trypsin"/>
    <property type="match status" value="1"/>
</dbReference>
<accession>A0A0G0BS76</accession>
<dbReference type="InterPro" id="IPR043504">
    <property type="entry name" value="Peptidase_S1_PA_chymotrypsin"/>
</dbReference>
<dbReference type="Proteomes" id="UP000034457">
    <property type="component" value="Unassembled WGS sequence"/>
</dbReference>
<keyword evidence="2" id="KW-1133">Transmembrane helix</keyword>